<accession>A0ABT2JH93</accession>
<dbReference type="PANTHER" id="PTHR33371">
    <property type="entry name" value="INTERMEMBRANE PHOSPHOLIPID TRANSPORT SYSTEM BINDING PROTEIN MLAD-RELATED"/>
    <property type="match status" value="1"/>
</dbReference>
<reference evidence="4 5" key="1">
    <citation type="submission" date="2021-02" db="EMBL/GenBank/DDBJ databases">
        <title>Actinophytocola xerophila sp. nov., isolated from soil of cotton cropping field.</title>
        <authorList>
            <person name="Huang R."/>
            <person name="Chen X."/>
            <person name="Ge X."/>
            <person name="Liu W."/>
        </authorList>
    </citation>
    <scope>NUCLEOTIDE SEQUENCE [LARGE SCALE GENOMIC DNA]</scope>
    <source>
        <strain evidence="4 5">S1-96</strain>
    </source>
</reference>
<dbReference type="InterPro" id="IPR052336">
    <property type="entry name" value="MlaD_Phospholipid_Transporter"/>
</dbReference>
<evidence type="ECO:0000313" key="4">
    <source>
        <dbReference type="EMBL" id="MCT2587247.1"/>
    </source>
</evidence>
<keyword evidence="5" id="KW-1185">Reference proteome</keyword>
<dbReference type="Pfam" id="PF11887">
    <property type="entry name" value="Mce4_CUP1"/>
    <property type="match status" value="1"/>
</dbReference>
<dbReference type="RefSeq" id="WP_260195135.1">
    <property type="nucleotide sequence ID" value="NZ_JAFFZE010000024.1"/>
</dbReference>
<evidence type="ECO:0000256" key="1">
    <source>
        <dbReference type="SAM" id="Phobius"/>
    </source>
</evidence>
<dbReference type="InterPro" id="IPR003399">
    <property type="entry name" value="Mce/MlaD"/>
</dbReference>
<comment type="caution">
    <text evidence="4">The sequence shown here is derived from an EMBL/GenBank/DDBJ whole genome shotgun (WGS) entry which is preliminary data.</text>
</comment>
<dbReference type="PANTHER" id="PTHR33371:SF4">
    <property type="entry name" value="INTERMEMBRANE PHOSPHOLIPID TRANSPORT SYSTEM BINDING PROTEIN MLAD"/>
    <property type="match status" value="1"/>
</dbReference>
<dbReference type="NCBIfam" id="TIGR00996">
    <property type="entry name" value="Mtu_fam_mce"/>
    <property type="match status" value="1"/>
</dbReference>
<dbReference type="EMBL" id="JAFFZE010000024">
    <property type="protein sequence ID" value="MCT2587247.1"/>
    <property type="molecule type" value="Genomic_DNA"/>
</dbReference>
<proteinExistence type="predicted"/>
<evidence type="ECO:0000259" key="2">
    <source>
        <dbReference type="Pfam" id="PF02470"/>
    </source>
</evidence>
<evidence type="ECO:0000259" key="3">
    <source>
        <dbReference type="Pfam" id="PF11887"/>
    </source>
</evidence>
<keyword evidence="1" id="KW-1133">Transmembrane helix</keyword>
<feature type="domain" description="Mammalian cell entry C-terminal" evidence="3">
    <location>
        <begin position="119"/>
        <end position="308"/>
    </location>
</feature>
<dbReference type="Proteomes" id="UP001156441">
    <property type="component" value="Unassembled WGS sequence"/>
</dbReference>
<keyword evidence="1" id="KW-0472">Membrane</keyword>
<feature type="transmembrane region" description="Helical" evidence="1">
    <location>
        <begin position="12"/>
        <end position="32"/>
    </location>
</feature>
<protein>
    <submittedName>
        <fullName evidence="4">MCE family protein</fullName>
    </submittedName>
</protein>
<dbReference type="Pfam" id="PF02470">
    <property type="entry name" value="MlaD"/>
    <property type="match status" value="1"/>
</dbReference>
<dbReference type="InterPro" id="IPR024516">
    <property type="entry name" value="Mce_C"/>
</dbReference>
<organism evidence="4 5">
    <name type="scientific">Actinophytocola gossypii</name>
    <dbReference type="NCBI Taxonomy" id="2812003"/>
    <lineage>
        <taxon>Bacteria</taxon>
        <taxon>Bacillati</taxon>
        <taxon>Actinomycetota</taxon>
        <taxon>Actinomycetes</taxon>
        <taxon>Pseudonocardiales</taxon>
        <taxon>Pseudonocardiaceae</taxon>
    </lineage>
</organism>
<gene>
    <name evidence="4" type="ORF">JT362_29405</name>
</gene>
<name>A0ABT2JH93_9PSEU</name>
<sequence>MSATRLGRDLTRGVTIAIVLALVVAAALWWVLLDANQRRYAAVFTGVVGLYEDNDVRVLGVKVGHVDSVEPRGDLVRVEMLVDRSVDIPSTAKAVIVAPSLVSDRYVQFAPAYTGGPVMAEGTVLDRERTATPLEVDELYASLNRVSRTLGPNGANADGALSDLLDTAAANLDGNGAALNKTITQLSKLADTLSGSDQDLFATVDNLQKFTSALAASDEQVNRFSEQAADVASFLADERGDLGAAVKQLGVALGAVQRFIDDNRTRLKSNVDKLASVTQVLVDQRAALAEVLDVAPVALSNIINAYNGSSGTLDARPDLNELSQPPIVMICRLVRQGTPAELPPTLADTCDTLAPVVEGLVPLPSTQEIITALEAGEMPPIPLPLAQVYGMEEGGSR</sequence>
<keyword evidence="1" id="KW-0812">Transmembrane</keyword>
<feature type="domain" description="Mce/MlaD" evidence="2">
    <location>
        <begin position="38"/>
        <end position="111"/>
    </location>
</feature>
<evidence type="ECO:0000313" key="5">
    <source>
        <dbReference type="Proteomes" id="UP001156441"/>
    </source>
</evidence>
<dbReference type="InterPro" id="IPR005693">
    <property type="entry name" value="Mce"/>
</dbReference>